<evidence type="ECO:0000256" key="1">
    <source>
        <dbReference type="ARBA" id="ARBA00004141"/>
    </source>
</evidence>
<evidence type="ECO:0000256" key="4">
    <source>
        <dbReference type="ARBA" id="ARBA00022989"/>
    </source>
</evidence>
<dbReference type="EMBL" id="QZWG01000011">
    <property type="protein sequence ID" value="RZB84620.1"/>
    <property type="molecule type" value="Genomic_DNA"/>
</dbReference>
<dbReference type="Proteomes" id="UP000289340">
    <property type="component" value="Chromosome 11"/>
</dbReference>
<evidence type="ECO:0000256" key="7">
    <source>
        <dbReference type="SAM" id="Phobius"/>
    </source>
</evidence>
<feature type="transmembrane region" description="Helical" evidence="7">
    <location>
        <begin position="344"/>
        <end position="373"/>
    </location>
</feature>
<feature type="transmembrane region" description="Helical" evidence="7">
    <location>
        <begin position="155"/>
        <end position="174"/>
    </location>
</feature>
<feature type="transmembrane region" description="Helical" evidence="7">
    <location>
        <begin position="412"/>
        <end position="431"/>
    </location>
</feature>
<sequence>MAVKGSPQRWDMRLVLTITLLLISVSVSALQHLSHKNINPTTVETTQTSFLGKVVNFLWSSSGSGYQHTWPDIEFGWRIITGTIIGFLGSAFGTVGGVGGGGIFVTMLSLIIGFDAKSATAISKCMITGGAAATVFYNLKQKHPTLDMPVIDYDLALLFQPVLVLGISIGVAFNVIFADWMITVLLLIIFVGIATKAFLKGVETWKKETIIKKETARQSQFNGTERSEEVAYEPLPGGPNTSNHNEPKKSKETTVRLRHHKGSVLENVRWKALGVLFTVWVLILASEIAKSHTTTCSVEYWILNLLQVPVALGATSYQAVLLYTGKRVIASKGDQRTQWRAHQLVLYCSCGICAGIVGGLLGLGGGFILGPLFLELGIPPQVSSATATFAMTFSASMSVVEYYLLKRFPIPYTLYFVAVSTFAAFVGQVLVRKLVAILGRASLIIFILSGTIFVSAISLGGVGISNMIQKIANKEYMGFENLCTYSA</sequence>
<feature type="region of interest" description="Disordered" evidence="6">
    <location>
        <begin position="221"/>
        <end position="253"/>
    </location>
</feature>
<accession>A0A445IEY5</accession>
<evidence type="ECO:0000256" key="2">
    <source>
        <dbReference type="ARBA" id="ARBA00009142"/>
    </source>
</evidence>
<dbReference type="InterPro" id="IPR002781">
    <property type="entry name" value="TM_pro_TauE-like"/>
</dbReference>
<feature type="chain" id="PRO_5019051770" evidence="8">
    <location>
        <begin position="30"/>
        <end position="487"/>
    </location>
</feature>
<dbReference type="InterPro" id="IPR036259">
    <property type="entry name" value="MFS_trans_sf"/>
</dbReference>
<evidence type="ECO:0000313" key="10">
    <source>
        <dbReference type="Proteomes" id="UP000289340"/>
    </source>
</evidence>
<dbReference type="PANTHER" id="PTHR14255:SF48">
    <property type="entry name" value="SULFITE EXPORTER TAUE_SAFE FAMILY PROTEIN 3-LIKE"/>
    <property type="match status" value="1"/>
</dbReference>
<reference evidence="9 10" key="1">
    <citation type="submission" date="2018-09" db="EMBL/GenBank/DDBJ databases">
        <title>A high-quality reference genome of wild soybean provides a powerful tool to mine soybean genomes.</title>
        <authorList>
            <person name="Xie M."/>
            <person name="Chung C.Y.L."/>
            <person name="Li M.-W."/>
            <person name="Wong F.-L."/>
            <person name="Chan T.-F."/>
            <person name="Lam H.-M."/>
        </authorList>
    </citation>
    <scope>NUCLEOTIDE SEQUENCE [LARGE SCALE GENOMIC DNA]</scope>
    <source>
        <strain evidence="10">cv. W05</strain>
        <tissue evidence="9">Hypocotyl of etiolated seedlings</tissue>
    </source>
</reference>
<keyword evidence="8" id="KW-0732">Signal</keyword>
<dbReference type="SUPFAM" id="SSF103473">
    <property type="entry name" value="MFS general substrate transporter"/>
    <property type="match status" value="1"/>
</dbReference>
<feature type="signal peptide" evidence="8">
    <location>
        <begin position="1"/>
        <end position="29"/>
    </location>
</feature>
<feature type="transmembrane region" description="Helical" evidence="7">
    <location>
        <begin position="84"/>
        <end position="114"/>
    </location>
</feature>
<comment type="caution">
    <text evidence="9">The sequence shown here is derived from an EMBL/GenBank/DDBJ whole genome shotgun (WGS) entry which is preliminary data.</text>
</comment>
<evidence type="ECO:0000256" key="5">
    <source>
        <dbReference type="ARBA" id="ARBA00023136"/>
    </source>
</evidence>
<dbReference type="GO" id="GO:0016020">
    <property type="term" value="C:membrane"/>
    <property type="evidence" value="ECO:0007669"/>
    <property type="project" value="UniProtKB-SubCell"/>
</dbReference>
<evidence type="ECO:0000313" key="9">
    <source>
        <dbReference type="EMBL" id="RZB84620.1"/>
    </source>
</evidence>
<keyword evidence="4 7" id="KW-1133">Transmembrane helix</keyword>
<comment type="subcellular location">
    <subcellularLocation>
        <location evidence="1">Membrane</location>
        <topology evidence="1">Multi-pass membrane protein</topology>
    </subcellularLocation>
</comment>
<feature type="transmembrane region" description="Helical" evidence="7">
    <location>
        <begin position="385"/>
        <end position="405"/>
    </location>
</feature>
<keyword evidence="5 7" id="KW-0472">Membrane</keyword>
<organism evidence="9 10">
    <name type="scientific">Glycine soja</name>
    <name type="common">Wild soybean</name>
    <dbReference type="NCBI Taxonomy" id="3848"/>
    <lineage>
        <taxon>Eukaryota</taxon>
        <taxon>Viridiplantae</taxon>
        <taxon>Streptophyta</taxon>
        <taxon>Embryophyta</taxon>
        <taxon>Tracheophyta</taxon>
        <taxon>Spermatophyta</taxon>
        <taxon>Magnoliopsida</taxon>
        <taxon>eudicotyledons</taxon>
        <taxon>Gunneridae</taxon>
        <taxon>Pentapetalae</taxon>
        <taxon>rosids</taxon>
        <taxon>fabids</taxon>
        <taxon>Fabales</taxon>
        <taxon>Fabaceae</taxon>
        <taxon>Papilionoideae</taxon>
        <taxon>50 kb inversion clade</taxon>
        <taxon>NPAAA clade</taxon>
        <taxon>indigoferoid/millettioid clade</taxon>
        <taxon>Phaseoleae</taxon>
        <taxon>Glycine</taxon>
        <taxon>Glycine subgen. Soja</taxon>
    </lineage>
</organism>
<feature type="transmembrane region" description="Helical" evidence="7">
    <location>
        <begin position="443"/>
        <end position="464"/>
    </location>
</feature>
<keyword evidence="10" id="KW-1185">Reference proteome</keyword>
<dbReference type="AlphaFoldDB" id="A0A445IEY5"/>
<keyword evidence="3 7" id="KW-0812">Transmembrane</keyword>
<comment type="similarity">
    <text evidence="2">Belongs to the 4-toluene sulfonate uptake permease (TSUP) (TC 2.A.102) family.</text>
</comment>
<proteinExistence type="inferred from homology"/>
<dbReference type="Gramene" id="XM_028335354.1">
    <property type="protein sequence ID" value="XP_028191155.1"/>
    <property type="gene ID" value="LOC114376996"/>
</dbReference>
<gene>
    <name evidence="9" type="ORF">D0Y65_032773</name>
</gene>
<dbReference type="GO" id="GO:0031464">
    <property type="term" value="C:Cul4A-RING E3 ubiquitin ligase complex"/>
    <property type="evidence" value="ECO:0007669"/>
    <property type="project" value="TreeGrafter"/>
</dbReference>
<protein>
    <submittedName>
        <fullName evidence="9">Sulfite exporter TauE/SafE family protein 3 isoform A</fullName>
    </submittedName>
</protein>
<name>A0A445IEY5_GLYSO</name>
<feature type="transmembrane region" description="Helical" evidence="7">
    <location>
        <begin position="180"/>
        <end position="199"/>
    </location>
</feature>
<feature type="transmembrane region" description="Helical" evidence="7">
    <location>
        <begin position="301"/>
        <end position="323"/>
    </location>
</feature>
<feature type="transmembrane region" description="Helical" evidence="7">
    <location>
        <begin position="268"/>
        <end position="289"/>
    </location>
</feature>
<dbReference type="GO" id="GO:0016567">
    <property type="term" value="P:protein ubiquitination"/>
    <property type="evidence" value="ECO:0007669"/>
    <property type="project" value="TreeGrafter"/>
</dbReference>
<evidence type="ECO:0000256" key="3">
    <source>
        <dbReference type="ARBA" id="ARBA00022692"/>
    </source>
</evidence>
<evidence type="ECO:0000256" key="6">
    <source>
        <dbReference type="SAM" id="MobiDB-lite"/>
    </source>
</evidence>
<evidence type="ECO:0000256" key="8">
    <source>
        <dbReference type="SAM" id="SignalP"/>
    </source>
</evidence>
<dbReference type="PANTHER" id="PTHR14255">
    <property type="entry name" value="CEREBLON"/>
    <property type="match status" value="1"/>
</dbReference>
<dbReference type="Pfam" id="PF01925">
    <property type="entry name" value="TauE"/>
    <property type="match status" value="1"/>
</dbReference>